<protein>
    <submittedName>
        <fullName evidence="1">Uncharacterized protein</fullName>
    </submittedName>
</protein>
<evidence type="ECO:0000313" key="1">
    <source>
        <dbReference type="EMBL" id="TFF34390.1"/>
    </source>
</evidence>
<evidence type="ECO:0000313" key="2">
    <source>
        <dbReference type="Proteomes" id="UP000297540"/>
    </source>
</evidence>
<name>A0A4Y8S742_9SPHI</name>
<keyword evidence="2" id="KW-1185">Reference proteome</keyword>
<proteinExistence type="predicted"/>
<organism evidence="1 2">
    <name type="scientific">Mucilaginibacter psychrotolerans</name>
    <dbReference type="NCBI Taxonomy" id="1524096"/>
    <lineage>
        <taxon>Bacteria</taxon>
        <taxon>Pseudomonadati</taxon>
        <taxon>Bacteroidota</taxon>
        <taxon>Sphingobacteriia</taxon>
        <taxon>Sphingobacteriales</taxon>
        <taxon>Sphingobacteriaceae</taxon>
        <taxon>Mucilaginibacter</taxon>
    </lineage>
</organism>
<gene>
    <name evidence="1" type="ORF">E2R66_22205</name>
</gene>
<reference evidence="1 2" key="1">
    <citation type="journal article" date="2017" name="Int. J. Syst. Evol. Microbiol.">
        <title>Mucilaginibacterpsychrotolerans sp. nov., isolated from peatlands.</title>
        <authorList>
            <person name="Deng Y."/>
            <person name="Shen L."/>
            <person name="Xu B."/>
            <person name="Liu Y."/>
            <person name="Gu Z."/>
            <person name="Liu H."/>
            <person name="Zhou Y."/>
        </authorList>
    </citation>
    <scope>NUCLEOTIDE SEQUENCE [LARGE SCALE GENOMIC DNA]</scope>
    <source>
        <strain evidence="1 2">NH7-4</strain>
    </source>
</reference>
<accession>A0A4Y8S742</accession>
<dbReference type="RefSeq" id="WP_133234968.1">
    <property type="nucleotide sequence ID" value="NZ_SOZE01000031.1"/>
</dbReference>
<dbReference type="Proteomes" id="UP000297540">
    <property type="component" value="Unassembled WGS sequence"/>
</dbReference>
<dbReference type="OrthoDB" id="780171at2"/>
<dbReference type="EMBL" id="SOZE01000031">
    <property type="protein sequence ID" value="TFF34390.1"/>
    <property type="molecule type" value="Genomic_DNA"/>
</dbReference>
<comment type="caution">
    <text evidence="1">The sequence shown here is derived from an EMBL/GenBank/DDBJ whole genome shotgun (WGS) entry which is preliminary data.</text>
</comment>
<dbReference type="AlphaFoldDB" id="A0A4Y8S742"/>
<sequence length="810" mass="91717">MTDLNYKIFLIEPSGNYAELDTSGIDFSTTFTLSDVKDISTKKDTLSKNLTFKGTKNNNRIFGNVFNQSRYVDEAYDENLFVNFSVNKPVECFVLENSTPILKGFLKFSSATIDNGNITYECIITGNIFNFFSRLGDLQLSDLDFSEYAHVYRINNITNSWYYTNTVNETNIFNHKGYVYPMISYGDNVSPNSEDVGKIHLNNLRPAIYTRRYLDKIFTQPALSGFTYELKGDAAFVDNFDSTIIPYNKELLSQSQTNLQLFSFKKNGAQTLSFNDGDTHLKPNIINVLNFPDSFTTALSTVSTNTSINWGGSMYSLFTINRAVTTDLSATFGNVYVKNNTSKTLNAFLRVKSRPKKPYGSFGSSAYNDWVSLGNFDIVGETFIDIISPGQEVSKDNVVLAVAQTVFSTKQDIDFHFSLDLEQPNGEAFDKKYIVSITDSVIKSPGDLNSVVSYSVNYGDTIIPEPVEGVKQKDFIKSLCSLFNLYTYSYLDAPKHIIFQPYNSYYNFCRPQNIKSTVLDFTNKIDYSDKVVFSSYGELAKKYSFTYKSDSDYFNTLYTNDYKEVYGQYTETDSLGSVDEKKIELIFSPTPVVNFGNTGRITPEIYKSTDGINKTPFNSNIRILYFNGIKSCASYPYQIGKMVVDGSTYTFTPYVEIPTTGILSLYGQASHIRYASGETSYNYISDLNFGECARYYFPADGDQLLTTPNAYDAYYSNQLQELTDLNNVLLEVKAMLTETDISNLDLRVPIFIQNQYGNAYYKILEVDYQNRNEPSTLKLQKINLTSSVNPLVPNVPDNNDRPHRPPLIMI</sequence>